<evidence type="ECO:0000313" key="7">
    <source>
        <dbReference type="Proteomes" id="UP000287865"/>
    </source>
</evidence>
<dbReference type="GO" id="GO:0004181">
    <property type="term" value="F:metallocarboxypeptidase activity"/>
    <property type="evidence" value="ECO:0007669"/>
    <property type="project" value="InterPro"/>
</dbReference>
<dbReference type="Pfam" id="PF18027">
    <property type="entry name" value="Pepdidase_M14_N"/>
    <property type="match status" value="1"/>
</dbReference>
<comment type="caution">
    <text evidence="4">The sequence shown here is derived from an EMBL/GenBank/DDBJ whole genome shotgun (WGS) entry which is preliminary data.</text>
</comment>
<comment type="cofactor">
    <cofactor evidence="1">
        <name>Zn(2+)</name>
        <dbReference type="ChEBI" id="CHEBI:29105"/>
    </cofactor>
</comment>
<name>A0A327X231_9GAMM</name>
<protein>
    <submittedName>
        <fullName evidence="4">Murein tripeptide amidase MpaA</fullName>
    </submittedName>
</protein>
<sequence>MFISSHFDSGNIEVVRAEQADDIRLRIRKDNQSDFFQWFHFKLFSQADVTHRLIIEGANTAAYPDGWKGYQAMASYDREHWFRVDTSYDGENLTIEHTLEQETIYFAYFVPYSYERHLDLLQAAQQSSWVEQEVLGQTLDGRDITVLRVGEPAEGKKVIWLTARQHPGESMAEWFIEGALHRLLDDDDGVARLLLNKAVFYVVPNMNPDGSVRGHLRTNAAGVNLNREWQTPSVEQSPEVYYVRAKMQQTGVDMYLDIHGDEAIPYNFVAGCEGNPSYSKRIETLENAFKTALLQATPEFQTEFGYELDAPGEANLTVASANVGETFDCLAFTVEMPFKDNDGIAHPETGWSDVRSQQFGYDTLAAILAVVDNLR</sequence>
<dbReference type="PANTHER" id="PTHR12756:SF11">
    <property type="entry name" value="CYTOSOLIC CARBOXYPEPTIDASE 1"/>
    <property type="match status" value="1"/>
</dbReference>
<evidence type="ECO:0000313" key="5">
    <source>
        <dbReference type="EMBL" id="RUO25095.1"/>
    </source>
</evidence>
<dbReference type="EMBL" id="PIPK01000004">
    <property type="protein sequence ID" value="RUO25095.1"/>
    <property type="molecule type" value="Genomic_DNA"/>
</dbReference>
<dbReference type="SMART" id="SM00631">
    <property type="entry name" value="Zn_pept"/>
    <property type="match status" value="1"/>
</dbReference>
<dbReference type="GO" id="GO:0008270">
    <property type="term" value="F:zinc ion binding"/>
    <property type="evidence" value="ECO:0007669"/>
    <property type="project" value="InterPro"/>
</dbReference>
<feature type="domain" description="Peptidase M14" evidence="3">
    <location>
        <begin position="110"/>
        <end position="374"/>
    </location>
</feature>
<dbReference type="Proteomes" id="UP000287865">
    <property type="component" value="Unassembled WGS sequence"/>
</dbReference>
<proteinExistence type="inferred from homology"/>
<dbReference type="Proteomes" id="UP000249203">
    <property type="component" value="Unassembled WGS sequence"/>
</dbReference>
<feature type="active site" description="Proton donor/acceptor" evidence="2">
    <location>
        <position position="335"/>
    </location>
</feature>
<evidence type="ECO:0000313" key="6">
    <source>
        <dbReference type="Proteomes" id="UP000249203"/>
    </source>
</evidence>
<comment type="similarity">
    <text evidence="2">Belongs to the peptidase M14 family.</text>
</comment>
<dbReference type="GO" id="GO:0006508">
    <property type="term" value="P:proteolysis"/>
    <property type="evidence" value="ECO:0007669"/>
    <property type="project" value="InterPro"/>
</dbReference>
<keyword evidence="7" id="KW-1185">Reference proteome</keyword>
<evidence type="ECO:0000313" key="4">
    <source>
        <dbReference type="EMBL" id="RAJ98953.1"/>
    </source>
</evidence>
<gene>
    <name evidence="4" type="ORF">B0I24_104157</name>
    <name evidence="5" type="ORF">CWE07_06355</name>
</gene>
<reference evidence="5 7" key="1">
    <citation type="journal article" date="2018" name="Front. Microbiol.">
        <title>Genome-Based Analysis Reveals the Taxonomy and Diversity of the Family Idiomarinaceae.</title>
        <authorList>
            <person name="Liu Y."/>
            <person name="Lai Q."/>
            <person name="Shao Z."/>
        </authorList>
    </citation>
    <scope>NUCLEOTIDE SEQUENCE [LARGE SCALE GENOMIC DNA]</scope>
    <source>
        <strain evidence="5 7">CF12-14</strain>
    </source>
</reference>
<dbReference type="Gene3D" id="2.60.40.3120">
    <property type="match status" value="1"/>
</dbReference>
<dbReference type="InterPro" id="IPR050821">
    <property type="entry name" value="Cytosolic_carboxypeptidase"/>
</dbReference>
<dbReference type="OrthoDB" id="5490902at2"/>
<dbReference type="Gene3D" id="3.40.630.10">
    <property type="entry name" value="Zn peptidases"/>
    <property type="match status" value="1"/>
</dbReference>
<organism evidence="4 6">
    <name type="scientific">Aliidiomarina maris</name>
    <dbReference type="NCBI Taxonomy" id="531312"/>
    <lineage>
        <taxon>Bacteria</taxon>
        <taxon>Pseudomonadati</taxon>
        <taxon>Pseudomonadota</taxon>
        <taxon>Gammaproteobacteria</taxon>
        <taxon>Alteromonadales</taxon>
        <taxon>Idiomarinaceae</taxon>
        <taxon>Aliidiomarina</taxon>
    </lineage>
</organism>
<accession>A0A327X231</accession>
<evidence type="ECO:0000259" key="3">
    <source>
        <dbReference type="PROSITE" id="PS52035"/>
    </source>
</evidence>
<evidence type="ECO:0000256" key="2">
    <source>
        <dbReference type="PROSITE-ProRule" id="PRU01379"/>
    </source>
</evidence>
<reference evidence="4 6" key="2">
    <citation type="submission" date="2018-06" db="EMBL/GenBank/DDBJ databases">
        <title>Genomic Encyclopedia of Type Strains, Phase III (KMG-III): the genomes of soil and plant-associated and newly described type strains.</title>
        <authorList>
            <person name="Whitman W."/>
        </authorList>
    </citation>
    <scope>NUCLEOTIDE SEQUENCE [LARGE SCALE GENOMIC DNA]</scope>
    <source>
        <strain evidence="4 6">CGMCC 1.15366</strain>
    </source>
</reference>
<evidence type="ECO:0000256" key="1">
    <source>
        <dbReference type="ARBA" id="ARBA00001947"/>
    </source>
</evidence>
<dbReference type="EMBL" id="QLMD01000004">
    <property type="protein sequence ID" value="RAJ98953.1"/>
    <property type="molecule type" value="Genomic_DNA"/>
</dbReference>
<dbReference type="SUPFAM" id="SSF53187">
    <property type="entry name" value="Zn-dependent exopeptidases"/>
    <property type="match status" value="1"/>
</dbReference>
<dbReference type="InterPro" id="IPR040626">
    <property type="entry name" value="Pepdidase_M14_N"/>
</dbReference>
<dbReference type="InterPro" id="IPR000834">
    <property type="entry name" value="Peptidase_M14"/>
</dbReference>
<dbReference type="CDD" id="cd06234">
    <property type="entry name" value="M14_PaCCP-like"/>
    <property type="match status" value="1"/>
</dbReference>
<dbReference type="PROSITE" id="PS52035">
    <property type="entry name" value="PEPTIDASE_M14"/>
    <property type="match status" value="1"/>
</dbReference>
<dbReference type="RefSeq" id="WP_111569041.1">
    <property type="nucleotide sequence ID" value="NZ_PIPK01000004.1"/>
</dbReference>
<dbReference type="Pfam" id="PF00246">
    <property type="entry name" value="Peptidase_M14"/>
    <property type="match status" value="1"/>
</dbReference>
<dbReference type="AlphaFoldDB" id="A0A327X231"/>
<dbReference type="PANTHER" id="PTHR12756">
    <property type="entry name" value="CYTOSOLIC CARBOXYPEPTIDASE"/>
    <property type="match status" value="1"/>
</dbReference>